<keyword evidence="3" id="KW-0418">Kinase</keyword>
<keyword evidence="1" id="KW-0472">Membrane</keyword>
<keyword evidence="4" id="KW-1185">Reference proteome</keyword>
<dbReference type="GO" id="GO:0000155">
    <property type="term" value="F:phosphorelay sensor kinase activity"/>
    <property type="evidence" value="ECO:0007669"/>
    <property type="project" value="InterPro"/>
</dbReference>
<keyword evidence="1" id="KW-1133">Transmembrane helix</keyword>
<dbReference type="Pfam" id="PF06580">
    <property type="entry name" value="His_kinase"/>
    <property type="match status" value="1"/>
</dbReference>
<dbReference type="PANTHER" id="PTHR34220:SF7">
    <property type="entry name" value="SENSOR HISTIDINE KINASE YPDA"/>
    <property type="match status" value="1"/>
</dbReference>
<dbReference type="PANTHER" id="PTHR34220">
    <property type="entry name" value="SENSOR HISTIDINE KINASE YPDA"/>
    <property type="match status" value="1"/>
</dbReference>
<dbReference type="Proteomes" id="UP000295443">
    <property type="component" value="Unassembled WGS sequence"/>
</dbReference>
<gene>
    <name evidence="3" type="ORF">EZJ19_09315</name>
</gene>
<keyword evidence="3" id="KW-0808">Transferase</keyword>
<keyword evidence="1" id="KW-0812">Transmembrane</keyword>
<feature type="transmembrane region" description="Helical" evidence="1">
    <location>
        <begin position="110"/>
        <end position="129"/>
    </location>
</feature>
<dbReference type="InterPro" id="IPR010559">
    <property type="entry name" value="Sig_transdc_His_kin_internal"/>
</dbReference>
<feature type="transmembrane region" description="Helical" evidence="1">
    <location>
        <begin position="80"/>
        <end position="104"/>
    </location>
</feature>
<feature type="domain" description="Signal transduction histidine kinase internal region" evidence="2">
    <location>
        <begin position="143"/>
        <end position="179"/>
    </location>
</feature>
<dbReference type="GO" id="GO:0016020">
    <property type="term" value="C:membrane"/>
    <property type="evidence" value="ECO:0007669"/>
    <property type="project" value="InterPro"/>
</dbReference>
<evidence type="ECO:0000313" key="4">
    <source>
        <dbReference type="Proteomes" id="UP000295443"/>
    </source>
</evidence>
<dbReference type="EMBL" id="SJZB01000033">
    <property type="protein sequence ID" value="TCJ14770.1"/>
    <property type="molecule type" value="Genomic_DNA"/>
</dbReference>
<organism evidence="3 4">
    <name type="scientific">Parasulfuritortus cantonensis</name>
    <dbReference type="NCBI Taxonomy" id="2528202"/>
    <lineage>
        <taxon>Bacteria</taxon>
        <taxon>Pseudomonadati</taxon>
        <taxon>Pseudomonadota</taxon>
        <taxon>Betaproteobacteria</taxon>
        <taxon>Nitrosomonadales</taxon>
        <taxon>Thiobacillaceae</taxon>
        <taxon>Parasulfuritortus</taxon>
    </lineage>
</organism>
<feature type="transmembrane region" description="Helical" evidence="1">
    <location>
        <begin position="57"/>
        <end position="73"/>
    </location>
</feature>
<reference evidence="3 4" key="1">
    <citation type="submission" date="2019-03" db="EMBL/GenBank/DDBJ databases">
        <title>Genome sequence of Thiobacillaceae bacterium LSR1, a sulfur-oxidizing bacterium isolated from freshwater sediment.</title>
        <authorList>
            <person name="Li S."/>
        </authorList>
    </citation>
    <scope>NUCLEOTIDE SEQUENCE [LARGE SCALE GENOMIC DNA]</scope>
    <source>
        <strain evidence="3 4">LSR1</strain>
    </source>
</reference>
<sequence length="238" mass="26213">MSKHTHVSLPDFRNLGVILRSLVLAEGVVLLVVLANADTPADALADFAGSGVLREPVLLVSACFLALFSPALGRRRYGSGVALAIGLVFLIGLGMHLLCMSILPVPMAGAPWRTGALAACVGATVLFYFNWRYHVLSPALVEARLMALQARIRPHFLFNSLNTVLGLIRSEPRQAETVLEIWPSCIGRYCRRPVRWFPWPRSWSWRAPMPRSRPSASATVCASSGNASPRPWMPWCRR</sequence>
<dbReference type="InterPro" id="IPR050640">
    <property type="entry name" value="Bact_2-comp_sensor_kinase"/>
</dbReference>
<evidence type="ECO:0000259" key="2">
    <source>
        <dbReference type="Pfam" id="PF06580"/>
    </source>
</evidence>
<name>A0A4R1BCJ3_9PROT</name>
<evidence type="ECO:0000313" key="3">
    <source>
        <dbReference type="EMBL" id="TCJ14770.1"/>
    </source>
</evidence>
<feature type="transmembrane region" description="Helical" evidence="1">
    <location>
        <begin position="12"/>
        <end position="37"/>
    </location>
</feature>
<comment type="caution">
    <text evidence="3">The sequence shown here is derived from an EMBL/GenBank/DDBJ whole genome shotgun (WGS) entry which is preliminary data.</text>
</comment>
<dbReference type="OrthoDB" id="2514702at2"/>
<dbReference type="AlphaFoldDB" id="A0A4R1BCJ3"/>
<proteinExistence type="predicted"/>
<protein>
    <submittedName>
        <fullName evidence="3">Histidine kinase</fullName>
    </submittedName>
</protein>
<evidence type="ECO:0000256" key="1">
    <source>
        <dbReference type="SAM" id="Phobius"/>
    </source>
</evidence>
<accession>A0A4R1BCJ3</accession>